<sequence>MEQQLLGSMTRAGAIHKVEGAQQIIPSMNEPGVNAFIGDAYANPEGSQMCSGFFELKAGEPLVYEYTYDEMKFVVTGQFRLTDLSTGERLVADAGSILFFPKGTNVKFETDDYALGFFTGDRDFSA</sequence>
<gene>
    <name evidence="1" type="ORF">C8E99_2004</name>
</gene>
<dbReference type="Pfam" id="PF06249">
    <property type="entry name" value="EutQ"/>
    <property type="match status" value="1"/>
</dbReference>
<keyword evidence="2" id="KW-1185">Reference proteome</keyword>
<reference evidence="1 2" key="1">
    <citation type="submission" date="2018-07" db="EMBL/GenBank/DDBJ databases">
        <title>Sequencing the genomes of 1000 actinobacteria strains.</title>
        <authorList>
            <person name="Klenk H.-P."/>
        </authorList>
    </citation>
    <scope>NUCLEOTIDE SEQUENCE [LARGE SCALE GENOMIC DNA]</scope>
    <source>
        <strain evidence="1 2">DSM 14442</strain>
    </source>
</reference>
<dbReference type="InterPro" id="IPR014710">
    <property type="entry name" value="RmlC-like_jellyroll"/>
</dbReference>
<dbReference type="EMBL" id="QREH01000001">
    <property type="protein sequence ID" value="REE04177.1"/>
    <property type="molecule type" value="Genomic_DNA"/>
</dbReference>
<accession>A0A3D9LFI9</accession>
<dbReference type="RefSeq" id="WP_115932156.1">
    <property type="nucleotide sequence ID" value="NZ_QREH01000001.1"/>
</dbReference>
<dbReference type="PANTHER" id="PTHR36169:SF1">
    <property type="entry name" value="ACETATE KINASE EUTQ"/>
    <property type="match status" value="1"/>
</dbReference>
<dbReference type="CDD" id="cd02228">
    <property type="entry name" value="cupin_EutQ"/>
    <property type="match status" value="1"/>
</dbReference>
<organism evidence="1 2">
    <name type="scientific">Citricoccus muralis</name>
    <dbReference type="NCBI Taxonomy" id="169134"/>
    <lineage>
        <taxon>Bacteria</taxon>
        <taxon>Bacillati</taxon>
        <taxon>Actinomycetota</taxon>
        <taxon>Actinomycetes</taxon>
        <taxon>Micrococcales</taxon>
        <taxon>Micrococcaceae</taxon>
        <taxon>Citricoccus</taxon>
    </lineage>
</organism>
<comment type="caution">
    <text evidence="1">The sequence shown here is derived from an EMBL/GenBank/DDBJ whole genome shotgun (WGS) entry which is preliminary data.</text>
</comment>
<evidence type="ECO:0000313" key="1">
    <source>
        <dbReference type="EMBL" id="REE04177.1"/>
    </source>
</evidence>
<dbReference type="Gene3D" id="2.60.120.10">
    <property type="entry name" value="Jelly Rolls"/>
    <property type="match status" value="1"/>
</dbReference>
<dbReference type="Proteomes" id="UP000256727">
    <property type="component" value="Unassembled WGS sequence"/>
</dbReference>
<dbReference type="PANTHER" id="PTHR36169">
    <property type="entry name" value="ETHANOLAMINE UTILIZATION PROTEIN EUTQ"/>
    <property type="match status" value="1"/>
</dbReference>
<proteinExistence type="predicted"/>
<dbReference type="OrthoDB" id="3828611at2"/>
<dbReference type="AlphaFoldDB" id="A0A3D9LFI9"/>
<evidence type="ECO:0000313" key="2">
    <source>
        <dbReference type="Proteomes" id="UP000256727"/>
    </source>
</evidence>
<name>A0A3D9LFI9_9MICC</name>
<protein>
    <submittedName>
        <fullName evidence="1">Ethanolamine utilization protein EutQ</fullName>
    </submittedName>
</protein>
<dbReference type="InterPro" id="IPR011051">
    <property type="entry name" value="RmlC_Cupin_sf"/>
</dbReference>
<dbReference type="InterPro" id="IPR010424">
    <property type="entry name" value="EutQ"/>
</dbReference>
<dbReference type="SUPFAM" id="SSF51182">
    <property type="entry name" value="RmlC-like cupins"/>
    <property type="match status" value="1"/>
</dbReference>